<dbReference type="GO" id="GO:0016783">
    <property type="term" value="F:sulfurtransferase activity"/>
    <property type="evidence" value="ECO:0007669"/>
    <property type="project" value="InterPro"/>
</dbReference>
<dbReference type="Proteomes" id="UP000179242">
    <property type="component" value="Unassembled WGS sequence"/>
</dbReference>
<feature type="binding site" evidence="3">
    <location>
        <begin position="241"/>
        <end position="246"/>
    </location>
    <ligand>
        <name>Mo-bis(molybdopterin guanine dinucleotide)</name>
        <dbReference type="ChEBI" id="CHEBI:60539"/>
    </ligand>
</feature>
<gene>
    <name evidence="3" type="primary">fdhD</name>
    <name evidence="4" type="ORF">A2438_02835</name>
</gene>
<dbReference type="InterPro" id="IPR016193">
    <property type="entry name" value="Cytidine_deaminase-like"/>
</dbReference>
<proteinExistence type="inferred from homology"/>
<dbReference type="Pfam" id="PF02634">
    <property type="entry name" value="FdhD-NarQ"/>
    <property type="match status" value="1"/>
</dbReference>
<evidence type="ECO:0000256" key="3">
    <source>
        <dbReference type="HAMAP-Rule" id="MF_00187"/>
    </source>
</evidence>
<feature type="active site" description="Cysteine persulfide intermediate" evidence="3">
    <location>
        <position position="103"/>
    </location>
</feature>
<dbReference type="NCBIfam" id="TIGR00129">
    <property type="entry name" value="fdhD_narQ"/>
    <property type="match status" value="1"/>
</dbReference>
<reference evidence="4 5" key="1">
    <citation type="journal article" date="2016" name="Nat. Commun.">
        <title>Thousands of microbial genomes shed light on interconnected biogeochemical processes in an aquifer system.</title>
        <authorList>
            <person name="Anantharaman K."/>
            <person name="Brown C.T."/>
            <person name="Hug L.A."/>
            <person name="Sharon I."/>
            <person name="Castelle C.J."/>
            <person name="Probst A.J."/>
            <person name="Thomas B.C."/>
            <person name="Singh A."/>
            <person name="Wilkins M.J."/>
            <person name="Karaoz U."/>
            <person name="Brodie E.L."/>
            <person name="Williams K.H."/>
            <person name="Hubbard S.S."/>
            <person name="Banfield J.F."/>
        </authorList>
    </citation>
    <scope>NUCLEOTIDE SEQUENCE [LARGE SCALE GENOMIC DNA]</scope>
</reference>
<organism evidence="4 5">
    <name type="scientific">candidate division WOR-1 bacterium RIFOXYC2_FULL_46_14</name>
    <dbReference type="NCBI Taxonomy" id="1802587"/>
    <lineage>
        <taxon>Bacteria</taxon>
        <taxon>Bacillati</taxon>
        <taxon>Saganbacteria</taxon>
    </lineage>
</organism>
<dbReference type="HAMAP" id="MF_00187">
    <property type="entry name" value="FdhD"/>
    <property type="match status" value="1"/>
</dbReference>
<evidence type="ECO:0000313" key="4">
    <source>
        <dbReference type="EMBL" id="OGC40204.1"/>
    </source>
</evidence>
<comment type="similarity">
    <text evidence="3">Belongs to the FdhD family.</text>
</comment>
<keyword evidence="1 3" id="KW-0963">Cytoplasm</keyword>
<dbReference type="SUPFAM" id="SSF53927">
    <property type="entry name" value="Cytidine deaminase-like"/>
    <property type="match status" value="1"/>
</dbReference>
<dbReference type="GO" id="GO:0006777">
    <property type="term" value="P:Mo-molybdopterin cofactor biosynthetic process"/>
    <property type="evidence" value="ECO:0007669"/>
    <property type="project" value="UniProtKB-UniRule"/>
</dbReference>
<dbReference type="AlphaFoldDB" id="A0A1F4U5G9"/>
<evidence type="ECO:0000256" key="2">
    <source>
        <dbReference type="ARBA" id="ARBA00023150"/>
    </source>
</evidence>
<evidence type="ECO:0000313" key="5">
    <source>
        <dbReference type="Proteomes" id="UP000179242"/>
    </source>
</evidence>
<name>A0A1F4U5G9_UNCSA</name>
<dbReference type="Gene3D" id="3.10.20.10">
    <property type="match status" value="1"/>
</dbReference>
<evidence type="ECO:0000256" key="1">
    <source>
        <dbReference type="ARBA" id="ARBA00022490"/>
    </source>
</evidence>
<comment type="subcellular location">
    <subcellularLocation>
        <location evidence="3">Cytoplasm</location>
    </subcellularLocation>
</comment>
<dbReference type="GO" id="GO:0005737">
    <property type="term" value="C:cytoplasm"/>
    <property type="evidence" value="ECO:0007669"/>
    <property type="project" value="UniProtKB-SubCell"/>
</dbReference>
<comment type="function">
    <text evidence="3">Required for formate dehydrogenase (FDH) activity. Acts as a sulfur carrier protein that transfers sulfur from IscS to the molybdenum cofactor prior to its insertion into FDH.</text>
</comment>
<dbReference type="PIRSF" id="PIRSF015626">
    <property type="entry name" value="FdhD"/>
    <property type="match status" value="1"/>
</dbReference>
<keyword evidence="2 3" id="KW-0501">Molybdenum cofactor biosynthesis</keyword>
<dbReference type="InterPro" id="IPR003786">
    <property type="entry name" value="FdhD"/>
</dbReference>
<dbReference type="Gene3D" id="3.40.140.10">
    <property type="entry name" value="Cytidine Deaminase, domain 2"/>
    <property type="match status" value="1"/>
</dbReference>
<protein>
    <recommendedName>
        <fullName evidence="3">Sulfur carrier protein FdhD</fullName>
    </recommendedName>
</protein>
<dbReference type="EMBL" id="MEUJ01000004">
    <property type="protein sequence ID" value="OGC40204.1"/>
    <property type="molecule type" value="Genomic_DNA"/>
</dbReference>
<sequence length="264" mass="29164">MFEETEIIRFSLKEGAAGFKDKIVREVPFTIKVNNEEVSTLLASPSDLKELAVGYLFVEGFIESQSDITDIVVNERSFFAGVGTKNKITPEQLQKNRVITSGCGRNISFYNAEDFKNVLPVDSDFKAEAKTILGLTAEFQKKSETFRETGGVHSAALCEGDRIISFAEDIGRHNAVDKIVGGLILKKIDPKNKFLLLSGRISSEMLLKAARIGIPIIVSRSAPTDMAVRLAKRLKITLVGFARGSKMNIYSEPERIVMKEGKDV</sequence>
<accession>A0A1F4U5G9</accession>
<dbReference type="GO" id="GO:0097163">
    <property type="term" value="F:sulfur carrier activity"/>
    <property type="evidence" value="ECO:0007669"/>
    <property type="project" value="UniProtKB-UniRule"/>
</dbReference>
<dbReference type="PANTHER" id="PTHR30592">
    <property type="entry name" value="FORMATE DEHYDROGENASE"/>
    <property type="match status" value="1"/>
</dbReference>
<dbReference type="PANTHER" id="PTHR30592:SF1">
    <property type="entry name" value="SULFUR CARRIER PROTEIN FDHD"/>
    <property type="match status" value="1"/>
</dbReference>
<comment type="caution">
    <text evidence="4">The sequence shown here is derived from an EMBL/GenBank/DDBJ whole genome shotgun (WGS) entry which is preliminary data.</text>
</comment>